<protein>
    <submittedName>
        <fullName evidence="1">Uncharacterized protein</fullName>
    </submittedName>
</protein>
<gene>
    <name evidence="1" type="ORF">SCF082_LOCUS8084</name>
</gene>
<dbReference type="Proteomes" id="UP001642464">
    <property type="component" value="Unassembled WGS sequence"/>
</dbReference>
<dbReference type="EMBL" id="CAXAMM010004601">
    <property type="protein sequence ID" value="CAK9004235.1"/>
    <property type="molecule type" value="Genomic_DNA"/>
</dbReference>
<accession>A0ABP0INR4</accession>
<keyword evidence="2" id="KW-1185">Reference proteome</keyword>
<name>A0ABP0INR4_9DINO</name>
<organism evidence="1 2">
    <name type="scientific">Durusdinium trenchii</name>
    <dbReference type="NCBI Taxonomy" id="1381693"/>
    <lineage>
        <taxon>Eukaryota</taxon>
        <taxon>Sar</taxon>
        <taxon>Alveolata</taxon>
        <taxon>Dinophyceae</taxon>
        <taxon>Suessiales</taxon>
        <taxon>Symbiodiniaceae</taxon>
        <taxon>Durusdinium</taxon>
    </lineage>
</organism>
<sequence>VHLDSFQCFEKFIALTGRQNGASCIYVMLLPEGGGKGPVHPVIFPGMLKSRGFLTTPHTKAAAQTLFSVSLGGNDLFKTDTLRLHYTSYTIPGRDYNYHVPTRAPWTSRALNTTTPRSTARSRSFPRNARCRSPWCIARTCIHRG</sequence>
<evidence type="ECO:0000313" key="1">
    <source>
        <dbReference type="EMBL" id="CAK9004235.1"/>
    </source>
</evidence>
<reference evidence="1 2" key="1">
    <citation type="submission" date="2024-02" db="EMBL/GenBank/DDBJ databases">
        <authorList>
            <person name="Chen Y."/>
            <person name="Shah S."/>
            <person name="Dougan E. K."/>
            <person name="Thang M."/>
            <person name="Chan C."/>
        </authorList>
    </citation>
    <scope>NUCLEOTIDE SEQUENCE [LARGE SCALE GENOMIC DNA]</scope>
</reference>
<evidence type="ECO:0000313" key="2">
    <source>
        <dbReference type="Proteomes" id="UP001642464"/>
    </source>
</evidence>
<dbReference type="Gene3D" id="2.130.10.120">
    <property type="entry name" value="Prolyl oligopeptidase, N-terminal domain"/>
    <property type="match status" value="1"/>
</dbReference>
<feature type="non-terminal residue" evidence="1">
    <location>
        <position position="1"/>
    </location>
</feature>
<proteinExistence type="predicted"/>
<comment type="caution">
    <text evidence="1">The sequence shown here is derived from an EMBL/GenBank/DDBJ whole genome shotgun (WGS) entry which is preliminary data.</text>
</comment>